<evidence type="ECO:0000313" key="2">
    <source>
        <dbReference type="Proteomes" id="UP001162030"/>
    </source>
</evidence>
<accession>A0ABM9I6B2</accession>
<keyword evidence="2" id="KW-1185">Reference proteome</keyword>
<proteinExistence type="predicted"/>
<gene>
    <name evidence="1" type="ORF">MSZNOR_3816</name>
</gene>
<protein>
    <recommendedName>
        <fullName evidence="3">Nucleotidyltransferase</fullName>
    </recommendedName>
</protein>
<dbReference type="EMBL" id="OX458333">
    <property type="protein sequence ID" value="CAI8919751.1"/>
    <property type="molecule type" value="Genomic_DNA"/>
</dbReference>
<evidence type="ECO:0008006" key="3">
    <source>
        <dbReference type="Google" id="ProtNLM"/>
    </source>
</evidence>
<organism evidence="1 2">
    <name type="scientific">Methylocaldum szegediense</name>
    <dbReference type="NCBI Taxonomy" id="73780"/>
    <lineage>
        <taxon>Bacteria</taxon>
        <taxon>Pseudomonadati</taxon>
        <taxon>Pseudomonadota</taxon>
        <taxon>Gammaproteobacteria</taxon>
        <taxon>Methylococcales</taxon>
        <taxon>Methylococcaceae</taxon>
        <taxon>Methylocaldum</taxon>
    </lineage>
</organism>
<dbReference type="Proteomes" id="UP001162030">
    <property type="component" value="Chromosome"/>
</dbReference>
<reference evidence="1 2" key="1">
    <citation type="submission" date="2023-03" db="EMBL/GenBank/DDBJ databases">
        <authorList>
            <person name="Pearce D."/>
        </authorList>
    </citation>
    <scope>NUCLEOTIDE SEQUENCE [LARGE SCALE GENOMIC DNA]</scope>
    <source>
        <strain evidence="1">Msz</strain>
    </source>
</reference>
<name>A0ABM9I6B2_9GAMM</name>
<sequence>MSAKDRARRLIAYEAARIIAEEGINDYLPAKNKAAARLGITNSRSLPRNEEIDQALEEYLRLYRADTQPQHITRLRRLALEAMRFLEEFSPRLVGAVLDGSASKYSPIVLYVYPETPEEIIKKLIEVGIPFRERSFSFNLGHRRGVTCPALDFYVDGVRVELAVLPPELKGQRINRKEKAVPGGSLHDVEKLINGSSPSKLRLGT</sequence>
<evidence type="ECO:0000313" key="1">
    <source>
        <dbReference type="EMBL" id="CAI8919751.1"/>
    </source>
</evidence>
<dbReference type="RefSeq" id="WP_026609349.1">
    <property type="nucleotide sequence ID" value="NZ_OX458333.1"/>
</dbReference>